<comment type="caution">
    <text evidence="3">The sequence shown here is derived from an EMBL/GenBank/DDBJ whole genome shotgun (WGS) entry which is preliminary data.</text>
</comment>
<feature type="transmembrane region" description="Helical" evidence="2">
    <location>
        <begin position="12"/>
        <end position="32"/>
    </location>
</feature>
<dbReference type="RefSeq" id="WP_269943968.1">
    <property type="nucleotide sequence ID" value="NZ_JAKMUT010000001.1"/>
</dbReference>
<evidence type="ECO:0000313" key="4">
    <source>
        <dbReference type="Proteomes" id="UP001146469"/>
    </source>
</evidence>
<dbReference type="Pfam" id="PF11271">
    <property type="entry name" value="PorA"/>
    <property type="match status" value="1"/>
</dbReference>
<proteinExistence type="predicted"/>
<reference evidence="3" key="1">
    <citation type="submission" date="2022-02" db="EMBL/GenBank/DDBJ databases">
        <title>Corynebacterium sp. from urogenital microbiome.</title>
        <authorList>
            <person name="Cappelli E.A."/>
            <person name="Ribeiro T.G."/>
            <person name="Peixe L."/>
        </authorList>
    </citation>
    <scope>NUCLEOTIDE SEQUENCE</scope>
    <source>
        <strain evidence="3">C8Ua_174</strain>
    </source>
</reference>
<sequence>MTNNKGSGKGLYILGALGALIGVALITVGVMLPKVVSNDKAVPLDLAATTLTLNDPAAVIGPNYQGLDGKEDVKAPVNRQFKITLEEPATDDEASARVGVTTARTDVEDDLESLLDAQVWSFTVDRRTGEAKGDAKVSDTPATPATDGEIAGYWAKFPQGTEQRSYDYFDMTLRRALPAEFTGTRNVTTADGREHELYVFRQEIPATSVAKEYAGVRNTITVEGEDGKPQRAQLFHEGWRELTVEPKSGLLVSVEENVKDTYRDGSGKDVQNLLQFHGKTPQRVTQSMLDQAMEVSGQRHTDKWGVALIVAGVIVAAASVVLVLWRRAKRRAERRNERRAEKQPERPAEEA</sequence>
<keyword evidence="2" id="KW-1133">Transmembrane helix</keyword>
<name>A0A9X3LIT8_9CORY</name>
<keyword evidence="2" id="KW-0812">Transmembrane</keyword>
<organism evidence="3 4">
    <name type="scientific">Corynebacterium evansiae</name>
    <dbReference type="NCBI Taxonomy" id="2913499"/>
    <lineage>
        <taxon>Bacteria</taxon>
        <taxon>Bacillati</taxon>
        <taxon>Actinomycetota</taxon>
        <taxon>Actinomycetes</taxon>
        <taxon>Mycobacteriales</taxon>
        <taxon>Corynebacteriaceae</taxon>
        <taxon>Corynebacterium</taxon>
    </lineage>
</organism>
<dbReference type="InterPro" id="IPR021424">
    <property type="entry name" value="PorA"/>
</dbReference>
<accession>A0A9X3LIT8</accession>
<dbReference type="Proteomes" id="UP001146469">
    <property type="component" value="Unassembled WGS sequence"/>
</dbReference>
<dbReference type="EMBL" id="JAKMUT010000001">
    <property type="protein sequence ID" value="MCZ9288777.1"/>
    <property type="molecule type" value="Genomic_DNA"/>
</dbReference>
<feature type="region of interest" description="Disordered" evidence="1">
    <location>
        <begin position="330"/>
        <end position="351"/>
    </location>
</feature>
<dbReference type="AlphaFoldDB" id="A0A9X3LIT8"/>
<gene>
    <name evidence="3" type="ORF">L8V00_00930</name>
</gene>
<evidence type="ECO:0000256" key="2">
    <source>
        <dbReference type="SAM" id="Phobius"/>
    </source>
</evidence>
<feature type="transmembrane region" description="Helical" evidence="2">
    <location>
        <begin position="304"/>
        <end position="325"/>
    </location>
</feature>
<evidence type="ECO:0000313" key="3">
    <source>
        <dbReference type="EMBL" id="MCZ9288777.1"/>
    </source>
</evidence>
<keyword evidence="2" id="KW-0472">Membrane</keyword>
<evidence type="ECO:0000256" key="1">
    <source>
        <dbReference type="SAM" id="MobiDB-lite"/>
    </source>
</evidence>
<protein>
    <submittedName>
        <fullName evidence="3">DUF3068 domain-containing protein</fullName>
    </submittedName>
</protein>
<feature type="compositionally biased region" description="Basic and acidic residues" evidence="1">
    <location>
        <begin position="334"/>
        <end position="351"/>
    </location>
</feature>
<keyword evidence="4" id="KW-1185">Reference proteome</keyword>